<gene>
    <name evidence="1" type="ORF">CLUMA_CG015710</name>
</gene>
<reference evidence="1 2" key="1">
    <citation type="submission" date="2015-04" db="EMBL/GenBank/DDBJ databases">
        <authorList>
            <person name="Syromyatnikov M.Y."/>
            <person name="Popov V.N."/>
        </authorList>
    </citation>
    <scope>NUCLEOTIDE SEQUENCE [LARGE SCALE GENOMIC DNA]</scope>
</reference>
<keyword evidence="2" id="KW-1185">Reference proteome</keyword>
<proteinExistence type="predicted"/>
<organism evidence="1 2">
    <name type="scientific">Clunio marinus</name>
    <dbReference type="NCBI Taxonomy" id="568069"/>
    <lineage>
        <taxon>Eukaryota</taxon>
        <taxon>Metazoa</taxon>
        <taxon>Ecdysozoa</taxon>
        <taxon>Arthropoda</taxon>
        <taxon>Hexapoda</taxon>
        <taxon>Insecta</taxon>
        <taxon>Pterygota</taxon>
        <taxon>Neoptera</taxon>
        <taxon>Endopterygota</taxon>
        <taxon>Diptera</taxon>
        <taxon>Nematocera</taxon>
        <taxon>Chironomoidea</taxon>
        <taxon>Chironomidae</taxon>
        <taxon>Clunio</taxon>
    </lineage>
</organism>
<evidence type="ECO:0000313" key="2">
    <source>
        <dbReference type="Proteomes" id="UP000183832"/>
    </source>
</evidence>
<dbReference type="AlphaFoldDB" id="A0A1J1IV75"/>
<accession>A0A1J1IV75</accession>
<sequence length="59" mass="7120">MRLLVFSCLKQTNKEKKYPHKCSCDLLKKIKECLGRRRWKKLSLKQIGLNVRCIYFGFK</sequence>
<evidence type="ECO:0000313" key="1">
    <source>
        <dbReference type="EMBL" id="CRL02433.1"/>
    </source>
</evidence>
<name>A0A1J1IV75_9DIPT</name>
<dbReference type="Proteomes" id="UP000183832">
    <property type="component" value="Unassembled WGS sequence"/>
</dbReference>
<dbReference type="EMBL" id="CVRI01000057">
    <property type="protein sequence ID" value="CRL02433.1"/>
    <property type="molecule type" value="Genomic_DNA"/>
</dbReference>
<protein>
    <submittedName>
        <fullName evidence="1">CLUMA_CG015710, isoform A</fullName>
    </submittedName>
</protein>